<gene>
    <name evidence="3" type="ORF">LITE_LOCUS45967</name>
</gene>
<dbReference type="GO" id="GO:0006427">
    <property type="term" value="P:histidyl-tRNA aminoacylation"/>
    <property type="evidence" value="ECO:0007669"/>
    <property type="project" value="TreeGrafter"/>
</dbReference>
<dbReference type="PANTHER" id="PTHR43707:SF1">
    <property type="entry name" value="HISTIDINE--TRNA LIGASE, MITOCHONDRIAL-RELATED"/>
    <property type="match status" value="1"/>
</dbReference>
<protein>
    <recommendedName>
        <fullName evidence="1">histidine--tRNA ligase</fullName>
        <ecNumber evidence="1">6.1.1.21</ecNumber>
    </recommendedName>
</protein>
<comment type="caution">
    <text evidence="3">The sequence shown here is derived from an EMBL/GenBank/DDBJ whole genome shotgun (WGS) entry which is preliminary data.</text>
</comment>
<dbReference type="Gene3D" id="3.30.930.10">
    <property type="entry name" value="Bira Bifunctional Protein, Domain 2"/>
    <property type="match status" value="1"/>
</dbReference>
<organism evidence="3 4">
    <name type="scientific">Linum tenue</name>
    <dbReference type="NCBI Taxonomy" id="586396"/>
    <lineage>
        <taxon>Eukaryota</taxon>
        <taxon>Viridiplantae</taxon>
        <taxon>Streptophyta</taxon>
        <taxon>Embryophyta</taxon>
        <taxon>Tracheophyta</taxon>
        <taxon>Spermatophyta</taxon>
        <taxon>Magnoliopsida</taxon>
        <taxon>eudicotyledons</taxon>
        <taxon>Gunneridae</taxon>
        <taxon>Pentapetalae</taxon>
        <taxon>rosids</taxon>
        <taxon>fabids</taxon>
        <taxon>Malpighiales</taxon>
        <taxon>Linaceae</taxon>
        <taxon>Linum</taxon>
    </lineage>
</organism>
<dbReference type="GO" id="GO:0004821">
    <property type="term" value="F:histidine-tRNA ligase activity"/>
    <property type="evidence" value="ECO:0007669"/>
    <property type="project" value="UniProtKB-EC"/>
</dbReference>
<sequence length="128" mass="14831">MFSGVFATSRCWNAGTPISLTVTFGTPNFGDPIHSWRSISDGSPKGIRYFPPELIRRHKWPFHNFKEVSWLYGFKDVDFPVLEYEALFIGKAGEENRGQLYCFEDRWNRRVALRSELAPSLAMLVIRK</sequence>
<dbReference type="InterPro" id="IPR004516">
    <property type="entry name" value="HisRS/HisZ"/>
</dbReference>
<accession>A0AAV0R2F6</accession>
<dbReference type="Proteomes" id="UP001154282">
    <property type="component" value="Unassembled WGS sequence"/>
</dbReference>
<evidence type="ECO:0000313" key="3">
    <source>
        <dbReference type="EMBL" id="CAI0551435.1"/>
    </source>
</evidence>
<dbReference type="EC" id="6.1.1.21" evidence="1"/>
<reference evidence="3" key="1">
    <citation type="submission" date="2022-08" db="EMBL/GenBank/DDBJ databases">
        <authorList>
            <person name="Gutierrez-Valencia J."/>
        </authorList>
    </citation>
    <scope>NUCLEOTIDE SEQUENCE</scope>
</reference>
<evidence type="ECO:0000256" key="2">
    <source>
        <dbReference type="ARBA" id="ARBA00047639"/>
    </source>
</evidence>
<comment type="catalytic activity">
    <reaction evidence="2">
        <text>tRNA(His) + L-histidine + ATP = L-histidyl-tRNA(His) + AMP + diphosphate + H(+)</text>
        <dbReference type="Rhea" id="RHEA:17313"/>
        <dbReference type="Rhea" id="RHEA-COMP:9665"/>
        <dbReference type="Rhea" id="RHEA-COMP:9689"/>
        <dbReference type="ChEBI" id="CHEBI:15378"/>
        <dbReference type="ChEBI" id="CHEBI:30616"/>
        <dbReference type="ChEBI" id="CHEBI:33019"/>
        <dbReference type="ChEBI" id="CHEBI:57595"/>
        <dbReference type="ChEBI" id="CHEBI:78442"/>
        <dbReference type="ChEBI" id="CHEBI:78527"/>
        <dbReference type="ChEBI" id="CHEBI:456215"/>
        <dbReference type="EC" id="6.1.1.21"/>
    </reaction>
</comment>
<dbReference type="InterPro" id="IPR045864">
    <property type="entry name" value="aa-tRNA-synth_II/BPL/LPL"/>
</dbReference>
<dbReference type="SUPFAM" id="SSF55681">
    <property type="entry name" value="Class II aaRS and biotin synthetases"/>
    <property type="match status" value="1"/>
</dbReference>
<proteinExistence type="predicted"/>
<keyword evidence="4" id="KW-1185">Reference proteome</keyword>
<evidence type="ECO:0000313" key="4">
    <source>
        <dbReference type="Proteomes" id="UP001154282"/>
    </source>
</evidence>
<feature type="non-terminal residue" evidence="3">
    <location>
        <position position="128"/>
    </location>
</feature>
<evidence type="ECO:0000256" key="1">
    <source>
        <dbReference type="ARBA" id="ARBA00012815"/>
    </source>
</evidence>
<dbReference type="GO" id="GO:0005737">
    <property type="term" value="C:cytoplasm"/>
    <property type="evidence" value="ECO:0007669"/>
    <property type="project" value="InterPro"/>
</dbReference>
<dbReference type="EMBL" id="CAMGYJ010000010">
    <property type="protein sequence ID" value="CAI0551435.1"/>
    <property type="molecule type" value="Genomic_DNA"/>
</dbReference>
<dbReference type="AlphaFoldDB" id="A0AAV0R2F6"/>
<dbReference type="PANTHER" id="PTHR43707">
    <property type="entry name" value="HISTIDYL-TRNA SYNTHETASE"/>
    <property type="match status" value="1"/>
</dbReference>
<name>A0AAV0R2F6_9ROSI</name>